<gene>
    <name evidence="1" type="ORF">SAMN04488561_3960</name>
</gene>
<keyword evidence="2" id="KW-1185">Reference proteome</keyword>
<evidence type="ECO:0000313" key="1">
    <source>
        <dbReference type="EMBL" id="SEF10603.1"/>
    </source>
</evidence>
<evidence type="ECO:0000313" key="2">
    <source>
        <dbReference type="Proteomes" id="UP000181980"/>
    </source>
</evidence>
<dbReference type="EMBL" id="FNUC01000004">
    <property type="protein sequence ID" value="SEF10603.1"/>
    <property type="molecule type" value="Genomic_DNA"/>
</dbReference>
<reference evidence="2" key="1">
    <citation type="submission" date="2016-10" db="EMBL/GenBank/DDBJ databases">
        <authorList>
            <person name="Varghese N."/>
            <person name="Submissions S."/>
        </authorList>
    </citation>
    <scope>NUCLEOTIDE SEQUENCE [LARGE SCALE GENOMIC DNA]</scope>
    <source>
        <strain evidence="2">DSM 45237</strain>
    </source>
</reference>
<dbReference type="AlphaFoldDB" id="A0A1H5P9L3"/>
<sequence length="49" mass="5613">MRRHDPQSQEDGFQLLLPHAADHGLRCWLLGTKPARDHLWRARADGLIG</sequence>
<name>A0A1H5P9L3_9ACTN</name>
<protein>
    <submittedName>
        <fullName evidence="1">Uncharacterized protein</fullName>
    </submittedName>
</protein>
<dbReference type="RefSeq" id="WP_171906660.1">
    <property type="nucleotide sequence ID" value="NZ_FNUC01000004.1"/>
</dbReference>
<accession>A0A1H5P9L3</accession>
<organism evidence="1 2">
    <name type="scientific">Jiangella alba</name>
    <dbReference type="NCBI Taxonomy" id="561176"/>
    <lineage>
        <taxon>Bacteria</taxon>
        <taxon>Bacillati</taxon>
        <taxon>Actinomycetota</taxon>
        <taxon>Actinomycetes</taxon>
        <taxon>Jiangellales</taxon>
        <taxon>Jiangellaceae</taxon>
        <taxon>Jiangella</taxon>
    </lineage>
</organism>
<dbReference type="Proteomes" id="UP000181980">
    <property type="component" value="Unassembled WGS sequence"/>
</dbReference>
<proteinExistence type="predicted"/>